<dbReference type="EMBL" id="UOGA01000201">
    <property type="protein sequence ID" value="VAX21517.1"/>
    <property type="molecule type" value="Genomic_DNA"/>
</dbReference>
<dbReference type="Gene3D" id="3.30.2010.10">
    <property type="entry name" value="Metalloproteases ('zincins'), catalytic domain"/>
    <property type="match status" value="1"/>
</dbReference>
<evidence type="ECO:0000256" key="1">
    <source>
        <dbReference type="ARBA" id="ARBA00001947"/>
    </source>
</evidence>
<organism evidence="8">
    <name type="scientific">hydrothermal vent metagenome</name>
    <dbReference type="NCBI Taxonomy" id="652676"/>
    <lineage>
        <taxon>unclassified sequences</taxon>
        <taxon>metagenomes</taxon>
        <taxon>ecological metagenomes</taxon>
    </lineage>
</organism>
<dbReference type="GO" id="GO:0046872">
    <property type="term" value="F:metal ion binding"/>
    <property type="evidence" value="ECO:0007669"/>
    <property type="project" value="UniProtKB-KW"/>
</dbReference>
<dbReference type="PANTHER" id="PTHR22726">
    <property type="entry name" value="METALLOENDOPEPTIDASE OMA1"/>
    <property type="match status" value="1"/>
</dbReference>
<evidence type="ECO:0000313" key="8">
    <source>
        <dbReference type="EMBL" id="VAX21517.1"/>
    </source>
</evidence>
<keyword evidence="3" id="KW-0479">Metal-binding</keyword>
<name>A0A3B1CY13_9ZZZZ</name>
<dbReference type="GO" id="GO:0004222">
    <property type="term" value="F:metalloendopeptidase activity"/>
    <property type="evidence" value="ECO:0007669"/>
    <property type="project" value="InterPro"/>
</dbReference>
<dbReference type="InterPro" id="IPR051156">
    <property type="entry name" value="Mito/Outer_Membr_Metalloprot"/>
</dbReference>
<evidence type="ECO:0000256" key="4">
    <source>
        <dbReference type="ARBA" id="ARBA00022801"/>
    </source>
</evidence>
<dbReference type="CDD" id="cd07331">
    <property type="entry name" value="M48C_Oma1_like"/>
    <property type="match status" value="1"/>
</dbReference>
<feature type="domain" description="Peptidase M48" evidence="7">
    <location>
        <begin position="67"/>
        <end position="249"/>
    </location>
</feature>
<dbReference type="Pfam" id="PF01435">
    <property type="entry name" value="Peptidase_M48"/>
    <property type="match status" value="1"/>
</dbReference>
<dbReference type="GO" id="GO:0016020">
    <property type="term" value="C:membrane"/>
    <property type="evidence" value="ECO:0007669"/>
    <property type="project" value="TreeGrafter"/>
</dbReference>
<accession>A0A3B1CY13</accession>
<dbReference type="InterPro" id="IPR001915">
    <property type="entry name" value="Peptidase_M48"/>
</dbReference>
<keyword evidence="6" id="KW-0482">Metalloprotease</keyword>
<evidence type="ECO:0000259" key="7">
    <source>
        <dbReference type="Pfam" id="PF01435"/>
    </source>
</evidence>
<sequence>MKYLSNLKILCVSFFLFCAFSSCQTVPETNRSQLVLIDSGTELAMGSNAYKEILSRSKISKDQRLTAILRRVGMRIARVANMPGFKWEFNLIETEAPNAYCLPGGKVGVNTGILPIAQNEAGLATIIGHEVAHAIARHGAERMSQGLLIAIAGELLAQGVTKQESNREIFRAAYGLGTAVAVTLPFSRSHELEADHLGLLYMARAGYDPNEAKRFWRRFAEYAIKKGKSNKLEFLSTHPADEKRISQIGNLLQRARAEYAKSEKIGLGESLM</sequence>
<proteinExistence type="predicted"/>
<evidence type="ECO:0000256" key="3">
    <source>
        <dbReference type="ARBA" id="ARBA00022723"/>
    </source>
</evidence>
<evidence type="ECO:0000256" key="6">
    <source>
        <dbReference type="ARBA" id="ARBA00023049"/>
    </source>
</evidence>
<keyword evidence="5" id="KW-0862">Zinc</keyword>
<keyword evidence="2 8" id="KW-0645">Protease</keyword>
<evidence type="ECO:0000256" key="2">
    <source>
        <dbReference type="ARBA" id="ARBA00022670"/>
    </source>
</evidence>
<keyword evidence="4" id="KW-0378">Hydrolase</keyword>
<protein>
    <submittedName>
        <fullName evidence="8">Zn-dependent protease with chaperone function PA4632</fullName>
    </submittedName>
</protein>
<dbReference type="GO" id="GO:0051603">
    <property type="term" value="P:proteolysis involved in protein catabolic process"/>
    <property type="evidence" value="ECO:0007669"/>
    <property type="project" value="TreeGrafter"/>
</dbReference>
<comment type="cofactor">
    <cofactor evidence="1">
        <name>Zn(2+)</name>
        <dbReference type="ChEBI" id="CHEBI:29105"/>
    </cofactor>
</comment>
<dbReference type="PROSITE" id="PS51257">
    <property type="entry name" value="PROKAR_LIPOPROTEIN"/>
    <property type="match status" value="1"/>
</dbReference>
<dbReference type="AlphaFoldDB" id="A0A3B1CY13"/>
<gene>
    <name evidence="8" type="ORF">MNBD_NITROSPINAE04-1186</name>
</gene>
<dbReference type="PANTHER" id="PTHR22726:SF1">
    <property type="entry name" value="METALLOENDOPEPTIDASE OMA1, MITOCHONDRIAL"/>
    <property type="match status" value="1"/>
</dbReference>
<evidence type="ECO:0000256" key="5">
    <source>
        <dbReference type="ARBA" id="ARBA00022833"/>
    </source>
</evidence>
<reference evidence="8" key="1">
    <citation type="submission" date="2018-06" db="EMBL/GenBank/DDBJ databases">
        <authorList>
            <person name="Zhirakovskaya E."/>
        </authorList>
    </citation>
    <scope>NUCLEOTIDE SEQUENCE</scope>
</reference>